<dbReference type="EMBL" id="KY634871">
    <property type="protein sequence ID" value="AVB77235.1"/>
    <property type="molecule type" value="mRNA"/>
</dbReference>
<sequence length="502" mass="55397">MKAKEKSSIPVQHGFPNPCYGQALNLIRNVSEYRNLAARVRAEAAKMRAGGGTVDMARLFQQCADSGIKSDLKRLFDEQTSVPKEQPVLGPPPPTNELYGRFGKGVSIVDIGSGNCMKLVRSSGTLSITAVDPCLTNNTRAVLTPVKATLASYLANLPQPGLDLIFTSFMSLPQIPTAEWLPILEYDGLHMIPDHLQLIKNKIAVVREDGLIKVRTGIKDYVDYSVELPGVAVEPGYLLSPVFKKRRIKVDLGEVSTRQSYTPVIDAAPCGFYDLNFNDLGPKFDGTAKEIESSGGQVYVVDRAGEQRIGLADVDFHFCLHVEELEACYVLLRIVSWRGIIPPHHGDVMRTFCESVSISVNDKPILSSPRWEGGSFKQGPLLTWMQGGELRSFLAPVDGVISRERGKDFYCKYMWTIDVMGKSLPAITKILGDGGYRLKIEGTFPEGLIECGMTRNNSEVIIRPIKPRVDKNKETSPDTVLYLVDRPTLAETELITGTYVTI</sequence>
<proteinExistence type="evidence at transcript level"/>
<reference evidence="1" key="1">
    <citation type="submission" date="2017-02" db="EMBL/GenBank/DDBJ databases">
        <title>Two novel viruses associated with Drosophilidae, identified by their small-RNA profile.</title>
        <authorList>
            <person name="Obbard D.J."/>
            <person name="Webster C.L."/>
            <person name="Akorli J."/>
            <person name="Lazzaro B.P."/>
        </authorList>
    </citation>
    <scope>NUCLEOTIDE SEQUENCE</scope>
    <source>
        <strain evidence="1">Pool-seq_I_1</strain>
    </source>
</reference>
<evidence type="ECO:0008006" key="2">
    <source>
        <dbReference type="Google" id="ProtNLM"/>
    </source>
</evidence>
<protein>
    <recommendedName>
        <fullName evidence="2">Methyltransferase</fullName>
    </recommendedName>
</protein>
<organism evidence="1">
    <name type="scientific">Nai virus</name>
    <dbReference type="NCBI Taxonomy" id="2081617"/>
    <lineage>
        <taxon>Viruses</taxon>
        <taxon>Riboviria</taxon>
        <taxon>Quenyaviruses</taxon>
    </lineage>
</organism>
<name>A0A2L1CCZ0_9VIRU</name>
<accession>A0A2L1CCZ0</accession>
<evidence type="ECO:0000313" key="1">
    <source>
        <dbReference type="EMBL" id="AVB77235.1"/>
    </source>
</evidence>